<evidence type="ECO:0000259" key="5">
    <source>
        <dbReference type="Pfam" id="PF03717"/>
    </source>
</evidence>
<dbReference type="InterPro" id="IPR012338">
    <property type="entry name" value="Beta-lactam/transpept-like"/>
</dbReference>
<dbReference type="GO" id="GO:0003824">
    <property type="term" value="F:catalytic activity"/>
    <property type="evidence" value="ECO:0007669"/>
    <property type="project" value="InterPro"/>
</dbReference>
<dbReference type="PANTHER" id="PTHR30627:SF1">
    <property type="entry name" value="PEPTIDOGLYCAN D,D-TRANSPEPTIDASE FTSI"/>
    <property type="match status" value="1"/>
</dbReference>
<gene>
    <name evidence="6" type="ORF">FVO59_15720</name>
</gene>
<name>A0A7D8ALJ3_9MICO</name>
<accession>A0A7D8ALJ3</accession>
<organism evidence="6 7">
    <name type="scientific">Microbacterium esteraromaticum</name>
    <dbReference type="NCBI Taxonomy" id="57043"/>
    <lineage>
        <taxon>Bacteria</taxon>
        <taxon>Bacillati</taxon>
        <taxon>Actinomycetota</taxon>
        <taxon>Actinomycetes</taxon>
        <taxon>Micrococcales</taxon>
        <taxon>Microbacteriaceae</taxon>
        <taxon>Microbacterium</taxon>
    </lineage>
</organism>
<feature type="domain" description="Penicillin-binding protein dimerisation" evidence="5">
    <location>
        <begin position="58"/>
        <end position="193"/>
    </location>
</feature>
<dbReference type="GO" id="GO:0071555">
    <property type="term" value="P:cell wall organization"/>
    <property type="evidence" value="ECO:0007669"/>
    <property type="project" value="TreeGrafter"/>
</dbReference>
<dbReference type="AlphaFoldDB" id="A0A7D8ALJ3"/>
<dbReference type="InterPro" id="IPR050515">
    <property type="entry name" value="Beta-lactam/transpept"/>
</dbReference>
<dbReference type="RefSeq" id="WP_182253489.1">
    <property type="nucleotide sequence ID" value="NZ_CP043732.1"/>
</dbReference>
<reference evidence="6 7" key="1">
    <citation type="journal article" date="2020" name="Front. Microbiol.">
        <title>Design of Bacterial Strain-Specific qPCR Assays Using NGS Data and Publicly Available Resources and Its Application to Track Biocontrol Strains.</title>
        <authorList>
            <person name="Hernandez I."/>
            <person name="Sant C."/>
            <person name="Martinez R."/>
            <person name="Fernandez C."/>
        </authorList>
    </citation>
    <scope>NUCLEOTIDE SEQUENCE [LARGE SCALE GENOMIC DNA]</scope>
    <source>
        <strain evidence="6 7">B24</strain>
    </source>
</reference>
<dbReference type="InterPro" id="IPR004838">
    <property type="entry name" value="NHTrfase_class1_PyrdxlP-BS"/>
</dbReference>
<proteinExistence type="inferred from homology"/>
<dbReference type="Gene3D" id="3.30.450.330">
    <property type="match status" value="1"/>
</dbReference>
<dbReference type="EMBL" id="CP043732">
    <property type="protein sequence ID" value="QMU98469.1"/>
    <property type="molecule type" value="Genomic_DNA"/>
</dbReference>
<dbReference type="Pfam" id="PF00905">
    <property type="entry name" value="Transpeptidase"/>
    <property type="match status" value="1"/>
</dbReference>
<comment type="subcellular location">
    <subcellularLocation>
        <location evidence="1">Membrane</location>
    </subcellularLocation>
</comment>
<dbReference type="Gene3D" id="3.90.1310.10">
    <property type="entry name" value="Penicillin-binding protein 2a (Domain 2)"/>
    <property type="match status" value="1"/>
</dbReference>
<evidence type="ECO:0000313" key="6">
    <source>
        <dbReference type="EMBL" id="QMU98469.1"/>
    </source>
</evidence>
<dbReference type="PROSITE" id="PS00105">
    <property type="entry name" value="AA_TRANSFER_CLASS_1"/>
    <property type="match status" value="1"/>
</dbReference>
<evidence type="ECO:0000313" key="7">
    <source>
        <dbReference type="Proteomes" id="UP000515708"/>
    </source>
</evidence>
<comment type="similarity">
    <text evidence="2">Belongs to the transpeptidase family.</text>
</comment>
<protein>
    <submittedName>
        <fullName evidence="6">Penicillin-binding protein 2</fullName>
    </submittedName>
</protein>
<dbReference type="InterPro" id="IPR005311">
    <property type="entry name" value="PBP_dimer"/>
</dbReference>
<dbReference type="Pfam" id="PF03717">
    <property type="entry name" value="PBP_dimer"/>
    <property type="match status" value="1"/>
</dbReference>
<evidence type="ECO:0000256" key="3">
    <source>
        <dbReference type="ARBA" id="ARBA00023136"/>
    </source>
</evidence>
<dbReference type="GO" id="GO:0030170">
    <property type="term" value="F:pyridoxal phosphate binding"/>
    <property type="evidence" value="ECO:0007669"/>
    <property type="project" value="InterPro"/>
</dbReference>
<dbReference type="InterPro" id="IPR036138">
    <property type="entry name" value="PBP_dimer_sf"/>
</dbReference>
<feature type="domain" description="Penicillin-binding protein transpeptidase" evidence="4">
    <location>
        <begin position="269"/>
        <end position="574"/>
    </location>
</feature>
<sequence>MTTRATRSQRRRTVAALAVILAVLGAFVFRLVDIQMVHADDHVAEGVNTGNLGSTQVIAGARGDITDSDGTVLASSVLVYDAQLSPLLIREFEEEPNPKKKPKLSWDEASERIARIAGLDVDELRESVSKKLAQDPNSQYLVLANGLSTEQYLQLRELKTEDGLAYIAMKPRSVRVYPNGAVAGTALGFLDGSGKAQYGIERIEDSCLAAKNGEMTYLRGQGGVKIPGSEQITPATDGGTVQLTINSDLNWYLQQMIAEEAQKQGAQAGSVTVVEVKTGKIRAMAEYPAVDPNDIDSVDPKYWKSQVFSDAYEPGSTFKPITAAAVLDQGAATPLTTVTAPSREHFPNGAEVNDPFSHPVYQYTFAGALIDSSNVSLSKFGTMIAPETRYDYLQKFGVGARTAVGFPAEQSGQITDLEKWRGQTLYTTTFGQAFTVTPAQIAGAYQALGNGGKRLDLSLVESCTMPDGTVVEADRPEATQVVSEDTAAQVRRMLENVAVQGGLAKTVAVPGYRIGMKTGTAQKPNLDKPGYKKGVYFTNMAGIAPIEDPQYVVLVTLDEPTKIRNSAATAVAFQKAMTQVLKTYRVAPSSQPMDELLPKFD</sequence>
<evidence type="ECO:0000256" key="2">
    <source>
        <dbReference type="ARBA" id="ARBA00007171"/>
    </source>
</evidence>
<evidence type="ECO:0000259" key="4">
    <source>
        <dbReference type="Pfam" id="PF00905"/>
    </source>
</evidence>
<keyword evidence="3" id="KW-0472">Membrane</keyword>
<dbReference type="Proteomes" id="UP000515708">
    <property type="component" value="Chromosome"/>
</dbReference>
<dbReference type="SUPFAM" id="SSF56601">
    <property type="entry name" value="beta-lactamase/transpeptidase-like"/>
    <property type="match status" value="1"/>
</dbReference>
<dbReference type="SUPFAM" id="SSF56519">
    <property type="entry name" value="Penicillin binding protein dimerisation domain"/>
    <property type="match status" value="1"/>
</dbReference>
<dbReference type="GO" id="GO:0008658">
    <property type="term" value="F:penicillin binding"/>
    <property type="evidence" value="ECO:0007669"/>
    <property type="project" value="InterPro"/>
</dbReference>
<dbReference type="Gene3D" id="3.40.710.10">
    <property type="entry name" value="DD-peptidase/beta-lactamase superfamily"/>
    <property type="match status" value="1"/>
</dbReference>
<dbReference type="GO" id="GO:0005886">
    <property type="term" value="C:plasma membrane"/>
    <property type="evidence" value="ECO:0007669"/>
    <property type="project" value="TreeGrafter"/>
</dbReference>
<dbReference type="InterPro" id="IPR001460">
    <property type="entry name" value="PCN-bd_Tpept"/>
</dbReference>
<dbReference type="PANTHER" id="PTHR30627">
    <property type="entry name" value="PEPTIDOGLYCAN D,D-TRANSPEPTIDASE"/>
    <property type="match status" value="1"/>
</dbReference>
<evidence type="ECO:0000256" key="1">
    <source>
        <dbReference type="ARBA" id="ARBA00004370"/>
    </source>
</evidence>